<comment type="caution">
    <text evidence="2">The sequence shown here is derived from an EMBL/GenBank/DDBJ whole genome shotgun (WGS) entry which is preliminary data.</text>
</comment>
<keyword evidence="1" id="KW-0732">Signal</keyword>
<reference evidence="3" key="1">
    <citation type="journal article" date="2019" name="Int. J. Syst. Evol. Microbiol.">
        <title>The Global Catalogue of Microorganisms (GCM) 10K type strain sequencing project: providing services to taxonomists for standard genome sequencing and annotation.</title>
        <authorList>
            <consortium name="The Broad Institute Genomics Platform"/>
            <consortium name="The Broad Institute Genome Sequencing Center for Infectious Disease"/>
            <person name="Wu L."/>
            <person name="Ma J."/>
        </authorList>
    </citation>
    <scope>NUCLEOTIDE SEQUENCE [LARGE SCALE GENOMIC DNA]</scope>
    <source>
        <strain evidence="3">KCTC 42248</strain>
    </source>
</reference>
<sequence length="151" mass="16795">MLRYSSFLFFARSIVRVALVTSAVFMFSCQSSDKKSDDVQTADSANGRERIDTTIPVITDLDVGINAKKNDLHIEAELSAVKKIDRVVVTLKGDSWTKDITFDQAPPRGELTTNFHQHVHVDEAPAGEYQVILTLHDQEGREAKAEGSFVK</sequence>
<protein>
    <recommendedName>
        <fullName evidence="4">DUF4625 domain-containing protein</fullName>
    </recommendedName>
</protein>
<feature type="signal peptide" evidence="1">
    <location>
        <begin position="1"/>
        <end position="17"/>
    </location>
</feature>
<feature type="chain" id="PRO_5045104688" description="DUF4625 domain-containing protein" evidence="1">
    <location>
        <begin position="18"/>
        <end position="151"/>
    </location>
</feature>
<dbReference type="PROSITE" id="PS51257">
    <property type="entry name" value="PROKAR_LIPOPROTEIN"/>
    <property type="match status" value="1"/>
</dbReference>
<evidence type="ECO:0000256" key="1">
    <source>
        <dbReference type="SAM" id="SignalP"/>
    </source>
</evidence>
<gene>
    <name evidence="2" type="ORF">ACFSQ3_07850</name>
</gene>
<dbReference type="EMBL" id="JBHUMA010000006">
    <property type="protein sequence ID" value="MFD2598864.1"/>
    <property type="molecule type" value="Genomic_DNA"/>
</dbReference>
<organism evidence="2 3">
    <name type="scientific">Sphingobacterium corticis</name>
    <dbReference type="NCBI Taxonomy" id="1812823"/>
    <lineage>
        <taxon>Bacteria</taxon>
        <taxon>Pseudomonadati</taxon>
        <taxon>Bacteroidota</taxon>
        <taxon>Sphingobacteriia</taxon>
        <taxon>Sphingobacteriales</taxon>
        <taxon>Sphingobacteriaceae</taxon>
        <taxon>Sphingobacterium</taxon>
    </lineage>
</organism>
<name>A0ABW5NJ01_9SPHI</name>
<proteinExistence type="predicted"/>
<dbReference type="Proteomes" id="UP001597393">
    <property type="component" value="Unassembled WGS sequence"/>
</dbReference>
<evidence type="ECO:0000313" key="2">
    <source>
        <dbReference type="EMBL" id="MFD2598864.1"/>
    </source>
</evidence>
<keyword evidence="3" id="KW-1185">Reference proteome</keyword>
<evidence type="ECO:0008006" key="4">
    <source>
        <dbReference type="Google" id="ProtNLM"/>
    </source>
</evidence>
<dbReference type="RefSeq" id="WP_380868995.1">
    <property type="nucleotide sequence ID" value="NZ_JBHUMA010000006.1"/>
</dbReference>
<evidence type="ECO:0000313" key="3">
    <source>
        <dbReference type="Proteomes" id="UP001597393"/>
    </source>
</evidence>
<accession>A0ABW5NJ01</accession>